<gene>
    <name evidence="5" type="ORF">NZ47_07135</name>
</gene>
<feature type="binding site" evidence="4">
    <location>
        <position position="104"/>
    </location>
    <ligand>
        <name>a divalent metal cation</name>
        <dbReference type="ChEBI" id="CHEBI:60240"/>
        <label>1</label>
    </ligand>
</feature>
<dbReference type="Pfam" id="PF01784">
    <property type="entry name" value="DUF34_NIF3"/>
    <property type="match status" value="1"/>
</dbReference>
<feature type="binding site" evidence="4">
    <location>
        <position position="64"/>
    </location>
    <ligand>
        <name>a divalent metal cation</name>
        <dbReference type="ChEBI" id="CHEBI:60240"/>
        <label>2</label>
    </ligand>
</feature>
<sequence>MKCQTIMGIMEKLAPKKLAENWDNPGLQLGNPEQEISKLLVCLDVSQPVVDKAIEIGADMIISHHPVMLFKGLLSIRTDTYDGEMLQKILSHNIAVYSAHTNLDIAQGGCNDILAQLWNLEKVEGLALTDPETGDSLGRIGYLSKPMSIEAFSKMLCDTLRCHHVRLVKGGKDMVKKVALCSGAGAEFISKAVFKGADVYVTGDIKYHEAQQAVKQGINLIDAGHFATEFPMVEAVAKYLRQELASMKQEADVEVCEDNISEDFFKVVGGKEG</sequence>
<evidence type="ECO:0000256" key="1">
    <source>
        <dbReference type="ARBA" id="ARBA00006964"/>
    </source>
</evidence>
<evidence type="ECO:0000256" key="4">
    <source>
        <dbReference type="PIRSR" id="PIRSR602678-1"/>
    </source>
</evidence>
<reference evidence="5 6" key="1">
    <citation type="journal article" date="2013" name="PLoS ONE">
        <title>Identification and characterization of three novel lipases belonging to families II and V from Anaerovibrio lipolyticus 5ST.</title>
        <authorList>
            <person name="Prive F."/>
            <person name="Kaderbhai N.N."/>
            <person name="Girdwood S."/>
            <person name="Worgan H.J."/>
            <person name="Pinloche E."/>
            <person name="Scollan N.D."/>
            <person name="Huws S.A."/>
            <person name="Newbold C.J."/>
        </authorList>
    </citation>
    <scope>NUCLEOTIDE SEQUENCE [LARGE SCALE GENOMIC DNA]</scope>
    <source>
        <strain evidence="5 6">5S</strain>
    </source>
</reference>
<dbReference type="EMBL" id="JSCE01000146">
    <property type="protein sequence ID" value="KHM52026.1"/>
    <property type="molecule type" value="Genomic_DNA"/>
</dbReference>
<accession>A0A0B2JZI3</accession>
<keyword evidence="3 4" id="KW-0479">Metal-binding</keyword>
<organism evidence="5 6">
    <name type="scientific">Anaerovibrio lipolyticus</name>
    <dbReference type="NCBI Taxonomy" id="82374"/>
    <lineage>
        <taxon>Bacteria</taxon>
        <taxon>Bacillati</taxon>
        <taxon>Bacillota</taxon>
        <taxon>Negativicutes</taxon>
        <taxon>Selenomonadales</taxon>
        <taxon>Selenomonadaceae</taxon>
        <taxon>Anaerovibrio</taxon>
    </lineage>
</organism>
<dbReference type="PANTHER" id="PTHR13799:SF14">
    <property type="entry name" value="GTP CYCLOHYDROLASE 1 TYPE 2 HOMOLOG"/>
    <property type="match status" value="1"/>
</dbReference>
<feature type="binding site" evidence="4">
    <location>
        <position position="225"/>
    </location>
    <ligand>
        <name>a divalent metal cation</name>
        <dbReference type="ChEBI" id="CHEBI:60240"/>
        <label>1</label>
    </ligand>
</feature>
<dbReference type="eggNOG" id="COG0327">
    <property type="taxonomic scope" value="Bacteria"/>
</dbReference>
<dbReference type="STRING" id="82374.NZ47_07135"/>
<name>A0A0B2JZI3_9FIRM</name>
<evidence type="ECO:0000256" key="2">
    <source>
        <dbReference type="ARBA" id="ARBA00022112"/>
    </source>
</evidence>
<dbReference type="InterPro" id="IPR036069">
    <property type="entry name" value="DUF34/NIF3_sf"/>
</dbReference>
<proteinExistence type="inferred from homology"/>
<dbReference type="AlphaFoldDB" id="A0A0B2JZI3"/>
<dbReference type="FunFam" id="3.40.1390.30:FF:000001">
    <property type="entry name" value="GTP cyclohydrolase 1 type 2"/>
    <property type="match status" value="1"/>
</dbReference>
<dbReference type="SUPFAM" id="SSF102705">
    <property type="entry name" value="NIF3 (NGG1p interacting factor 3)-like"/>
    <property type="match status" value="1"/>
</dbReference>
<dbReference type="RefSeq" id="WP_039208405.1">
    <property type="nucleotide sequence ID" value="NZ_JSCE01000146.1"/>
</dbReference>
<dbReference type="GO" id="GO:0046872">
    <property type="term" value="F:metal ion binding"/>
    <property type="evidence" value="ECO:0007669"/>
    <property type="project" value="UniProtKB-KW"/>
</dbReference>
<dbReference type="Gene3D" id="3.40.1390.30">
    <property type="entry name" value="NIF3 (NGG1p interacting factor 3)-like"/>
    <property type="match status" value="2"/>
</dbReference>
<keyword evidence="6" id="KW-1185">Reference proteome</keyword>
<comment type="similarity">
    <text evidence="1">Belongs to the GTP cyclohydrolase I type 2/NIF3 family.</text>
</comment>
<feature type="binding site" evidence="4">
    <location>
        <position position="229"/>
    </location>
    <ligand>
        <name>a divalent metal cation</name>
        <dbReference type="ChEBI" id="CHEBI:60240"/>
        <label>1</label>
    </ligand>
</feature>
<evidence type="ECO:0000313" key="6">
    <source>
        <dbReference type="Proteomes" id="UP000030993"/>
    </source>
</evidence>
<dbReference type="PANTHER" id="PTHR13799">
    <property type="entry name" value="NGG1 INTERACTING FACTOR 3"/>
    <property type="match status" value="1"/>
</dbReference>
<dbReference type="InterPro" id="IPR002678">
    <property type="entry name" value="DUF34/NIF3"/>
</dbReference>
<comment type="caution">
    <text evidence="5">The sequence shown here is derived from an EMBL/GenBank/DDBJ whole genome shotgun (WGS) entry which is preliminary data.</text>
</comment>
<protein>
    <recommendedName>
        <fullName evidence="2">GTP cyclohydrolase 1 type 2 homolog</fullName>
    </recommendedName>
</protein>
<evidence type="ECO:0000256" key="3">
    <source>
        <dbReference type="ARBA" id="ARBA00022723"/>
    </source>
</evidence>
<dbReference type="Proteomes" id="UP000030993">
    <property type="component" value="Unassembled WGS sequence"/>
</dbReference>
<dbReference type="GO" id="GO:0005737">
    <property type="term" value="C:cytoplasm"/>
    <property type="evidence" value="ECO:0007669"/>
    <property type="project" value="TreeGrafter"/>
</dbReference>
<feature type="binding site" evidence="4">
    <location>
        <position position="65"/>
    </location>
    <ligand>
        <name>a divalent metal cation</name>
        <dbReference type="ChEBI" id="CHEBI:60240"/>
        <label>1</label>
    </ligand>
</feature>
<dbReference type="NCBIfam" id="TIGR00486">
    <property type="entry name" value="YbgI_SA1388"/>
    <property type="match status" value="1"/>
</dbReference>
<evidence type="ECO:0000313" key="5">
    <source>
        <dbReference type="EMBL" id="KHM52026.1"/>
    </source>
</evidence>